<feature type="transmembrane region" description="Helical" evidence="1">
    <location>
        <begin position="110"/>
        <end position="128"/>
    </location>
</feature>
<feature type="transmembrane region" description="Helical" evidence="1">
    <location>
        <begin position="62"/>
        <end position="90"/>
    </location>
</feature>
<dbReference type="AlphaFoldDB" id="A0A433T2F9"/>
<gene>
    <name evidence="2" type="ORF">EGW08_016460</name>
</gene>
<comment type="caution">
    <text evidence="2">The sequence shown here is derived from an EMBL/GenBank/DDBJ whole genome shotgun (WGS) entry which is preliminary data.</text>
</comment>
<feature type="transmembrane region" description="Helical" evidence="1">
    <location>
        <begin position="25"/>
        <end position="50"/>
    </location>
</feature>
<sequence length="330" mass="36944">MNNTTDGGSNASLVNTSEYRHALQAIYISHCVFVVIGTLLNLWLFFCIVTSKDLRERFRNQLICNMAVLHLTESLIKSPIIVAFILKVLSGNTIEEPCHFIAAINNTERIQSFIVDWLLVFLVALFLAQVLGCSPPNKLTPLSLRIGKVLLHVLPWAAALVVTPSLVYFYQGENACLSPPYLSHFVFTSINTVTPVILSMVLAILATALSCWRRQSWASRMGANLINGPRDVDSCFAYIAAVVTTAACEICNVAFYMYLKINMRFLGIGFEAAALILSDSRVIFMVLPWLLLSDVRCRLKTWRPWYRPPPGIDLTVTYDKETCDQHSVFA</sequence>
<dbReference type="OrthoDB" id="6089338at2759"/>
<feature type="transmembrane region" description="Helical" evidence="1">
    <location>
        <begin position="265"/>
        <end position="292"/>
    </location>
</feature>
<dbReference type="EMBL" id="RQTK01000712">
    <property type="protein sequence ID" value="RUS75774.1"/>
    <property type="molecule type" value="Genomic_DNA"/>
</dbReference>
<evidence type="ECO:0000256" key="1">
    <source>
        <dbReference type="SAM" id="Phobius"/>
    </source>
</evidence>
<name>A0A433T2F9_ELYCH</name>
<keyword evidence="3" id="KW-1185">Reference proteome</keyword>
<feature type="transmembrane region" description="Helical" evidence="1">
    <location>
        <begin position="149"/>
        <end position="170"/>
    </location>
</feature>
<protein>
    <recommendedName>
        <fullName evidence="4">G-protein coupled receptors family 1 profile domain-containing protein</fullName>
    </recommendedName>
</protein>
<keyword evidence="1" id="KW-0812">Transmembrane</keyword>
<evidence type="ECO:0008006" key="4">
    <source>
        <dbReference type="Google" id="ProtNLM"/>
    </source>
</evidence>
<keyword evidence="1" id="KW-0472">Membrane</keyword>
<evidence type="ECO:0000313" key="3">
    <source>
        <dbReference type="Proteomes" id="UP000271974"/>
    </source>
</evidence>
<feature type="transmembrane region" description="Helical" evidence="1">
    <location>
        <begin position="235"/>
        <end position="259"/>
    </location>
</feature>
<proteinExistence type="predicted"/>
<dbReference type="Proteomes" id="UP000271974">
    <property type="component" value="Unassembled WGS sequence"/>
</dbReference>
<evidence type="ECO:0000313" key="2">
    <source>
        <dbReference type="EMBL" id="RUS75774.1"/>
    </source>
</evidence>
<organism evidence="2 3">
    <name type="scientific">Elysia chlorotica</name>
    <name type="common">Eastern emerald elysia</name>
    <name type="synonym">Sea slug</name>
    <dbReference type="NCBI Taxonomy" id="188477"/>
    <lineage>
        <taxon>Eukaryota</taxon>
        <taxon>Metazoa</taxon>
        <taxon>Spiralia</taxon>
        <taxon>Lophotrochozoa</taxon>
        <taxon>Mollusca</taxon>
        <taxon>Gastropoda</taxon>
        <taxon>Heterobranchia</taxon>
        <taxon>Euthyneura</taxon>
        <taxon>Panpulmonata</taxon>
        <taxon>Sacoglossa</taxon>
        <taxon>Placobranchoidea</taxon>
        <taxon>Plakobranchidae</taxon>
        <taxon>Elysia</taxon>
    </lineage>
</organism>
<feature type="transmembrane region" description="Helical" evidence="1">
    <location>
        <begin position="190"/>
        <end position="212"/>
    </location>
</feature>
<reference evidence="2 3" key="1">
    <citation type="submission" date="2019-01" db="EMBL/GenBank/DDBJ databases">
        <title>A draft genome assembly of the solar-powered sea slug Elysia chlorotica.</title>
        <authorList>
            <person name="Cai H."/>
            <person name="Li Q."/>
            <person name="Fang X."/>
            <person name="Li J."/>
            <person name="Curtis N.E."/>
            <person name="Altenburger A."/>
            <person name="Shibata T."/>
            <person name="Feng M."/>
            <person name="Maeda T."/>
            <person name="Schwartz J.A."/>
            <person name="Shigenobu S."/>
            <person name="Lundholm N."/>
            <person name="Nishiyama T."/>
            <person name="Yang H."/>
            <person name="Hasebe M."/>
            <person name="Li S."/>
            <person name="Pierce S.K."/>
            <person name="Wang J."/>
        </authorList>
    </citation>
    <scope>NUCLEOTIDE SEQUENCE [LARGE SCALE GENOMIC DNA]</scope>
    <source>
        <strain evidence="2">EC2010</strain>
        <tissue evidence="2">Whole organism of an adult</tissue>
    </source>
</reference>
<keyword evidence="1" id="KW-1133">Transmembrane helix</keyword>
<accession>A0A433T2F9</accession>